<dbReference type="Gene3D" id="3.50.50.60">
    <property type="entry name" value="FAD/NAD(P)-binding domain"/>
    <property type="match status" value="2"/>
</dbReference>
<feature type="domain" description="FAD/NAD(P)-binding" evidence="6">
    <location>
        <begin position="3"/>
        <end position="291"/>
    </location>
</feature>
<protein>
    <submittedName>
        <fullName evidence="7">Thioredoxin-disulfide reductase</fullName>
    </submittedName>
</protein>
<dbReference type="PROSITE" id="PS00573">
    <property type="entry name" value="PYRIDINE_REDOX_2"/>
    <property type="match status" value="1"/>
</dbReference>
<proteinExistence type="predicted"/>
<dbReference type="PRINTS" id="PR00469">
    <property type="entry name" value="PNDRDTASEII"/>
</dbReference>
<dbReference type="GO" id="GO:0016668">
    <property type="term" value="F:oxidoreductase activity, acting on a sulfur group of donors, NAD(P) as acceptor"/>
    <property type="evidence" value="ECO:0007669"/>
    <property type="project" value="UniProtKB-ARBA"/>
</dbReference>
<evidence type="ECO:0000313" key="8">
    <source>
        <dbReference type="Proteomes" id="UP000230088"/>
    </source>
</evidence>
<sequence>MLYDLIIVGGGPAGITAGIYAVRQKINTLLITKDFGGQLARKAGLIENYPGFEEISGLDLIQKFEKHLRAQKIDIEFDQVVRVEKLTDNFSVLTKGKNKFGAKTVIIASGADPRQLEVPGEKEFIGKGVSYCTLCDAPLFSNKTVAVIGGGNSGFEAAIALNKWAKKIYILETGPEVRAEKENQEAVKKTGKVEILTSVVLKKIQGEKFVNSLNYEDGKTGKEMTMAIDGIFVEIGYQPATSFVRDLVEFNERDEIKVDLETFETKTPGLFAAGDCNTGKYKQIVTAAGEGAKAALAAYDYLQNLQKPELRVESNK</sequence>
<evidence type="ECO:0000256" key="1">
    <source>
        <dbReference type="ARBA" id="ARBA00022630"/>
    </source>
</evidence>
<dbReference type="PANTHER" id="PTHR48105">
    <property type="entry name" value="THIOREDOXIN REDUCTASE 1-RELATED-RELATED"/>
    <property type="match status" value="1"/>
</dbReference>
<dbReference type="InterPro" id="IPR023753">
    <property type="entry name" value="FAD/NAD-binding_dom"/>
</dbReference>
<evidence type="ECO:0000256" key="5">
    <source>
        <dbReference type="ARBA" id="ARBA00023284"/>
    </source>
</evidence>
<organism evidence="7 8">
    <name type="scientific">Candidatus Nealsonbacteria bacterium CG08_land_8_20_14_0_20_38_20</name>
    <dbReference type="NCBI Taxonomy" id="1974705"/>
    <lineage>
        <taxon>Bacteria</taxon>
        <taxon>Candidatus Nealsoniibacteriota</taxon>
    </lineage>
</organism>
<reference evidence="8" key="1">
    <citation type="submission" date="2017-09" db="EMBL/GenBank/DDBJ databases">
        <title>Depth-based differentiation of microbial function through sediment-hosted aquifers and enrichment of novel symbionts in the deep terrestrial subsurface.</title>
        <authorList>
            <person name="Probst A.J."/>
            <person name="Ladd B."/>
            <person name="Jarett J.K."/>
            <person name="Geller-Mcgrath D.E."/>
            <person name="Sieber C.M.K."/>
            <person name="Emerson J.B."/>
            <person name="Anantharaman K."/>
            <person name="Thomas B.C."/>
            <person name="Malmstrom R."/>
            <person name="Stieglmeier M."/>
            <person name="Klingl A."/>
            <person name="Woyke T."/>
            <person name="Ryan C.M."/>
            <person name="Banfield J.F."/>
        </authorList>
    </citation>
    <scope>NUCLEOTIDE SEQUENCE [LARGE SCALE GENOMIC DNA]</scope>
</reference>
<keyword evidence="3" id="KW-0560">Oxidoreductase</keyword>
<evidence type="ECO:0000256" key="4">
    <source>
        <dbReference type="ARBA" id="ARBA00023157"/>
    </source>
</evidence>
<comment type="caution">
    <text evidence="7">The sequence shown here is derived from an EMBL/GenBank/DDBJ whole genome shotgun (WGS) entry which is preliminary data.</text>
</comment>
<dbReference type="SUPFAM" id="SSF51905">
    <property type="entry name" value="FAD/NAD(P)-binding domain"/>
    <property type="match status" value="1"/>
</dbReference>
<dbReference type="PRINTS" id="PR00368">
    <property type="entry name" value="FADPNR"/>
</dbReference>
<keyword evidence="4" id="KW-1015">Disulfide bond</keyword>
<accession>A0A2H0YN98</accession>
<evidence type="ECO:0000256" key="3">
    <source>
        <dbReference type="ARBA" id="ARBA00023002"/>
    </source>
</evidence>
<dbReference type="AlphaFoldDB" id="A0A2H0YN98"/>
<dbReference type="EMBL" id="PEYD01000061">
    <property type="protein sequence ID" value="PIS39212.1"/>
    <property type="molecule type" value="Genomic_DNA"/>
</dbReference>
<gene>
    <name evidence="7" type="ORF">COT33_03215</name>
</gene>
<name>A0A2H0YN98_9BACT</name>
<dbReference type="Proteomes" id="UP000230088">
    <property type="component" value="Unassembled WGS sequence"/>
</dbReference>
<evidence type="ECO:0000256" key="2">
    <source>
        <dbReference type="ARBA" id="ARBA00022827"/>
    </source>
</evidence>
<keyword evidence="2" id="KW-0274">FAD</keyword>
<dbReference type="InterPro" id="IPR008255">
    <property type="entry name" value="Pyr_nucl-diS_OxRdtase_2_AS"/>
</dbReference>
<keyword evidence="5" id="KW-0676">Redox-active center</keyword>
<dbReference type="InterPro" id="IPR050097">
    <property type="entry name" value="Ferredoxin-NADP_redctase_2"/>
</dbReference>
<dbReference type="Pfam" id="PF07992">
    <property type="entry name" value="Pyr_redox_2"/>
    <property type="match status" value="1"/>
</dbReference>
<evidence type="ECO:0000313" key="7">
    <source>
        <dbReference type="EMBL" id="PIS39212.1"/>
    </source>
</evidence>
<keyword evidence="1" id="KW-0285">Flavoprotein</keyword>
<evidence type="ECO:0000259" key="6">
    <source>
        <dbReference type="Pfam" id="PF07992"/>
    </source>
</evidence>
<dbReference type="InterPro" id="IPR036188">
    <property type="entry name" value="FAD/NAD-bd_sf"/>
</dbReference>